<dbReference type="AlphaFoldDB" id="A0AAW0HXI9"/>
<feature type="compositionally biased region" description="Acidic residues" evidence="1">
    <location>
        <begin position="54"/>
        <end position="65"/>
    </location>
</feature>
<feature type="region of interest" description="Disordered" evidence="1">
    <location>
        <begin position="43"/>
        <end position="79"/>
    </location>
</feature>
<evidence type="ECO:0000313" key="2">
    <source>
        <dbReference type="EMBL" id="KAK7806852.1"/>
    </source>
</evidence>
<accession>A0AAW0HXI9</accession>
<comment type="caution">
    <text evidence="2">The sequence shown here is derived from an EMBL/GenBank/DDBJ whole genome shotgun (WGS) entry which is preliminary data.</text>
</comment>
<dbReference type="Proteomes" id="UP001488838">
    <property type="component" value="Unassembled WGS sequence"/>
</dbReference>
<protein>
    <submittedName>
        <fullName evidence="2">Uncharacterized protein</fullName>
    </submittedName>
</protein>
<evidence type="ECO:0000256" key="1">
    <source>
        <dbReference type="SAM" id="MobiDB-lite"/>
    </source>
</evidence>
<dbReference type="EMBL" id="JBBHLL010000289">
    <property type="protein sequence ID" value="KAK7806852.1"/>
    <property type="molecule type" value="Genomic_DNA"/>
</dbReference>
<reference evidence="2 3" key="1">
    <citation type="journal article" date="2023" name="bioRxiv">
        <title>Conserved and derived expression patterns and positive selection on dental genes reveal complex evolutionary context of ever-growing rodent molars.</title>
        <authorList>
            <person name="Calamari Z.T."/>
            <person name="Song A."/>
            <person name="Cohen E."/>
            <person name="Akter M."/>
            <person name="Roy R.D."/>
            <person name="Hallikas O."/>
            <person name="Christensen M.M."/>
            <person name="Li P."/>
            <person name="Marangoni P."/>
            <person name="Jernvall J."/>
            <person name="Klein O.D."/>
        </authorList>
    </citation>
    <scope>NUCLEOTIDE SEQUENCE [LARGE SCALE GENOMIC DNA]</scope>
    <source>
        <strain evidence="2">V071</strain>
    </source>
</reference>
<evidence type="ECO:0000313" key="3">
    <source>
        <dbReference type="Proteomes" id="UP001488838"/>
    </source>
</evidence>
<keyword evidence="3" id="KW-1185">Reference proteome</keyword>
<organism evidence="2 3">
    <name type="scientific">Myodes glareolus</name>
    <name type="common">Bank vole</name>
    <name type="synonym">Clethrionomys glareolus</name>
    <dbReference type="NCBI Taxonomy" id="447135"/>
    <lineage>
        <taxon>Eukaryota</taxon>
        <taxon>Metazoa</taxon>
        <taxon>Chordata</taxon>
        <taxon>Craniata</taxon>
        <taxon>Vertebrata</taxon>
        <taxon>Euteleostomi</taxon>
        <taxon>Mammalia</taxon>
        <taxon>Eutheria</taxon>
        <taxon>Euarchontoglires</taxon>
        <taxon>Glires</taxon>
        <taxon>Rodentia</taxon>
        <taxon>Myomorpha</taxon>
        <taxon>Muroidea</taxon>
        <taxon>Cricetidae</taxon>
        <taxon>Arvicolinae</taxon>
        <taxon>Myodes</taxon>
    </lineage>
</organism>
<gene>
    <name evidence="2" type="ORF">U0070_026744</name>
</gene>
<sequence>MFQPLAGLTSLREDSGLREASEVLPSAAENHMSSQCGVVHGETFHFPTGNGNGDGDDDDGDDNDDGGGGSGGNDDVVHPSSLGTSMSALSFFFQVDSNLCQADRRLARTEAFLIQGWGCKASQAAAQPACFRSDGMAILQTAVEIELCRLSVRQRLEKITGLQEGKLVLFGTAQLLVLLLAAVGHHHGFLCPDCQAFIVF</sequence>
<proteinExistence type="predicted"/>
<name>A0AAW0HXI9_MYOGA</name>